<accession>A0A0W0EZD8</accession>
<feature type="compositionally biased region" description="Low complexity" evidence="2">
    <location>
        <begin position="241"/>
        <end position="251"/>
    </location>
</feature>
<protein>
    <submittedName>
        <fullName evidence="3">Uncharacterized protein</fullName>
    </submittedName>
</protein>
<feature type="compositionally biased region" description="Polar residues" evidence="2">
    <location>
        <begin position="18"/>
        <end position="35"/>
    </location>
</feature>
<dbReference type="eggNOG" id="ENOG502SW32">
    <property type="taxonomic scope" value="Eukaryota"/>
</dbReference>
<sequence>MKEKRARAQQRAPTRTTMSLSDAQSPSSNDVSVSELISQLQQGLSDVKLRYERERDQRPVQDTEELGNQIKALKRENQELMRNSSLAADMNQRLTAQVEELNHEVMRVTEERDAERRMLRRYRQVIRDALVSKEMEQVNFDTWYPSSPVRSPLIDHKYIKQNDGLETVESDGSEGSNWGIQREAQQDYDESEADAAEIHDYLLDVTSQSGSTTSTPVAGPSRLPDVKDHRARSRRHRARVSSDSPSTPTEDSFGESSLGLSISEARVEEQSEEAWVLEYTHPPRASKVKAGPIAWKYLTGRVGLDEEKAASLKRLLDSVDFGLRVQFVEDQGFAFIHDPIILEDVSGKQSYLIDWADEETNLQLSQRIKEAGECCDYTFHTFIFPSDRERWFYISAMTWTIEDVWNVWPSLSETHRGQVVSRLRSRSQNPEDTRDVTIMDMLDREVLKQFCVRLDGDSHVELSRDQREKMGYGPRQQ</sequence>
<evidence type="ECO:0000256" key="1">
    <source>
        <dbReference type="SAM" id="Coils"/>
    </source>
</evidence>
<proteinExistence type="predicted"/>
<dbReference type="AlphaFoldDB" id="A0A0W0EZD8"/>
<dbReference type="EMBL" id="LATX01002433">
    <property type="protein sequence ID" value="KTB29397.1"/>
    <property type="molecule type" value="Genomic_DNA"/>
</dbReference>
<keyword evidence="1" id="KW-0175">Coiled coil</keyword>
<feature type="region of interest" description="Disordered" evidence="2">
    <location>
        <begin position="1"/>
        <end position="35"/>
    </location>
</feature>
<feature type="compositionally biased region" description="Polar residues" evidence="2">
    <location>
        <begin position="207"/>
        <end position="216"/>
    </location>
</feature>
<evidence type="ECO:0000256" key="2">
    <source>
        <dbReference type="SAM" id="MobiDB-lite"/>
    </source>
</evidence>
<name>A0A0W0EZD8_MONRR</name>
<dbReference type="Proteomes" id="UP000054988">
    <property type="component" value="Unassembled WGS sequence"/>
</dbReference>
<evidence type="ECO:0000313" key="3">
    <source>
        <dbReference type="EMBL" id="KTB29397.1"/>
    </source>
</evidence>
<gene>
    <name evidence="3" type="ORF">WG66_17997</name>
</gene>
<feature type="region of interest" description="Disordered" evidence="2">
    <location>
        <begin position="207"/>
        <end position="258"/>
    </location>
</feature>
<feature type="coiled-coil region" evidence="1">
    <location>
        <begin position="37"/>
        <end position="118"/>
    </location>
</feature>
<evidence type="ECO:0000313" key="4">
    <source>
        <dbReference type="Proteomes" id="UP000054988"/>
    </source>
</evidence>
<organism evidence="3 4">
    <name type="scientific">Moniliophthora roreri</name>
    <name type="common">Frosty pod rot fungus</name>
    <name type="synonym">Monilia roreri</name>
    <dbReference type="NCBI Taxonomy" id="221103"/>
    <lineage>
        <taxon>Eukaryota</taxon>
        <taxon>Fungi</taxon>
        <taxon>Dikarya</taxon>
        <taxon>Basidiomycota</taxon>
        <taxon>Agaricomycotina</taxon>
        <taxon>Agaricomycetes</taxon>
        <taxon>Agaricomycetidae</taxon>
        <taxon>Agaricales</taxon>
        <taxon>Marasmiineae</taxon>
        <taxon>Marasmiaceae</taxon>
        <taxon>Moniliophthora</taxon>
    </lineage>
</organism>
<comment type="caution">
    <text evidence="3">The sequence shown here is derived from an EMBL/GenBank/DDBJ whole genome shotgun (WGS) entry which is preliminary data.</text>
</comment>
<feature type="compositionally biased region" description="Basic residues" evidence="2">
    <location>
        <begin position="229"/>
        <end position="239"/>
    </location>
</feature>
<reference evidence="3 4" key="1">
    <citation type="submission" date="2015-12" db="EMBL/GenBank/DDBJ databases">
        <title>Draft genome sequence of Moniliophthora roreri, the causal agent of frosty pod rot of cacao.</title>
        <authorList>
            <person name="Aime M.C."/>
            <person name="Diaz-Valderrama J.R."/>
            <person name="Kijpornyongpan T."/>
            <person name="Phillips-Mora W."/>
        </authorList>
    </citation>
    <scope>NUCLEOTIDE SEQUENCE [LARGE SCALE GENOMIC DNA]</scope>
    <source>
        <strain evidence="3 4">MCA 2952</strain>
    </source>
</reference>